<evidence type="ECO:0000259" key="2">
    <source>
        <dbReference type="Pfam" id="PF07331"/>
    </source>
</evidence>
<name>A0A081CZL3_9HYPH</name>
<dbReference type="eggNOG" id="ENOG5030KYQ">
    <property type="taxonomic scope" value="Bacteria"/>
</dbReference>
<feature type="transmembrane region" description="Helical" evidence="1">
    <location>
        <begin position="122"/>
        <end position="142"/>
    </location>
</feature>
<evidence type="ECO:0000256" key="1">
    <source>
        <dbReference type="SAM" id="Phobius"/>
    </source>
</evidence>
<protein>
    <recommendedName>
        <fullName evidence="2">DUF1468 domain-containing protein</fullName>
    </recommendedName>
</protein>
<dbReference type="RefSeq" id="WP_045231623.1">
    <property type="nucleotide sequence ID" value="NZ_BBJU01000023.1"/>
</dbReference>
<feature type="transmembrane region" description="Helical" evidence="1">
    <location>
        <begin position="6"/>
        <end position="26"/>
    </location>
</feature>
<accession>A0A081CZL3</accession>
<comment type="caution">
    <text evidence="3">The sequence shown here is derived from an EMBL/GenBank/DDBJ whole genome shotgun (WGS) entry which is preliminary data.</text>
</comment>
<keyword evidence="1" id="KW-0812">Transmembrane</keyword>
<keyword evidence="1" id="KW-1133">Transmembrane helix</keyword>
<evidence type="ECO:0000313" key="3">
    <source>
        <dbReference type="EMBL" id="GAK72109.1"/>
    </source>
</evidence>
<feature type="domain" description="DUF1468" evidence="2">
    <location>
        <begin position="11"/>
        <end position="147"/>
    </location>
</feature>
<dbReference type="EMBL" id="BBJU01000023">
    <property type="protein sequence ID" value="GAK72109.1"/>
    <property type="molecule type" value="Genomic_DNA"/>
</dbReference>
<feature type="transmembrane region" description="Helical" evidence="1">
    <location>
        <begin position="78"/>
        <end position="95"/>
    </location>
</feature>
<sequence length="159" mass="16746">MTVRNWPLATFGITIFAIGIAVFLNARGIQGGFGYDAVGPAVFPMIIGGGFMVSAILMCLESLSVDADATNSDEKTNIWPVIVISAAVLIEALLIKKAGWVPMATLVFVAGAWAFGDRRLLLNAVFGLVLSGIILFAFNWGLGLDLPLGILAPILPANQ</sequence>
<reference evidence="3 4" key="1">
    <citation type="submission" date="2014-08" db="EMBL/GenBank/DDBJ databases">
        <title>Whole genome shotgun sequence of Rhizobium rubi NBRC 13261.</title>
        <authorList>
            <person name="Katano-Makiyama Y."/>
            <person name="Hosoyama A."/>
            <person name="Hashimoto M."/>
            <person name="Hosoyama Y."/>
            <person name="Noguchi M."/>
            <person name="Tsuchikane K."/>
            <person name="Uohara A."/>
            <person name="Ohji S."/>
            <person name="Ichikawa N."/>
            <person name="Kimura A."/>
            <person name="Yamazoe A."/>
            <person name="Fujita N."/>
        </authorList>
    </citation>
    <scope>NUCLEOTIDE SEQUENCE [LARGE SCALE GENOMIC DNA]</scope>
    <source>
        <strain evidence="3 4">NBRC 13261</strain>
    </source>
</reference>
<organism evidence="3 4">
    <name type="scientific">Agrobacterium rubi TR3 = NBRC 13261</name>
    <dbReference type="NCBI Taxonomy" id="1368415"/>
    <lineage>
        <taxon>Bacteria</taxon>
        <taxon>Pseudomonadati</taxon>
        <taxon>Pseudomonadota</taxon>
        <taxon>Alphaproteobacteria</taxon>
        <taxon>Hyphomicrobiales</taxon>
        <taxon>Rhizobiaceae</taxon>
        <taxon>Rhizobium/Agrobacterium group</taxon>
        <taxon>Agrobacterium</taxon>
    </lineage>
</organism>
<dbReference type="AlphaFoldDB" id="A0A081CZL3"/>
<dbReference type="InterPro" id="IPR009936">
    <property type="entry name" value="DUF1468"/>
</dbReference>
<dbReference type="Proteomes" id="UP000028701">
    <property type="component" value="Unassembled WGS sequence"/>
</dbReference>
<evidence type="ECO:0000313" key="4">
    <source>
        <dbReference type="Proteomes" id="UP000028701"/>
    </source>
</evidence>
<gene>
    <name evidence="3" type="ORF">RRU01S_23_01850</name>
</gene>
<feature type="transmembrane region" description="Helical" evidence="1">
    <location>
        <begin position="38"/>
        <end position="58"/>
    </location>
</feature>
<keyword evidence="1" id="KW-0472">Membrane</keyword>
<feature type="transmembrane region" description="Helical" evidence="1">
    <location>
        <begin position="100"/>
        <end position="116"/>
    </location>
</feature>
<proteinExistence type="predicted"/>
<dbReference type="Pfam" id="PF07331">
    <property type="entry name" value="TctB"/>
    <property type="match status" value="1"/>
</dbReference>